<feature type="domain" description="Glycosyltransferase 2-like" evidence="4">
    <location>
        <begin position="37"/>
        <end position="93"/>
    </location>
</feature>
<dbReference type="PANTHER" id="PTHR43630:SF1">
    <property type="entry name" value="POLY-BETA-1,6-N-ACETYL-D-GLUCOSAMINE SYNTHASE"/>
    <property type="match status" value="1"/>
</dbReference>
<evidence type="ECO:0000313" key="6">
    <source>
        <dbReference type="Proteomes" id="UP000215301"/>
    </source>
</evidence>
<organism evidence="5 6">
    <name type="scientific">Thermoanaerobacterium thermosaccharolyticum</name>
    <name type="common">Clostridium thermosaccharolyticum</name>
    <dbReference type="NCBI Taxonomy" id="1517"/>
    <lineage>
        <taxon>Bacteria</taxon>
        <taxon>Bacillati</taxon>
        <taxon>Bacillota</taxon>
        <taxon>Clostridia</taxon>
        <taxon>Thermoanaerobacterales</taxon>
        <taxon>Thermoanaerobacteraceae</taxon>
        <taxon>Thermoanaerobacterium</taxon>
    </lineage>
</organism>
<keyword evidence="2" id="KW-0328">Glycosyltransferase</keyword>
<dbReference type="SUPFAM" id="SSF53448">
    <property type="entry name" value="Nucleotide-diphospho-sugar transferases"/>
    <property type="match status" value="1"/>
</dbReference>
<comment type="similarity">
    <text evidence="1">Belongs to the glycosyltransferase 2 family.</text>
</comment>
<protein>
    <recommendedName>
        <fullName evidence="4">Glycosyltransferase 2-like domain-containing protein</fullName>
    </recommendedName>
</protein>
<dbReference type="AlphaFoldDB" id="A0A231VL65"/>
<comment type="caution">
    <text evidence="5">The sequence shown here is derived from an EMBL/GenBank/DDBJ whole genome shotgun (WGS) entry which is preliminary data.</text>
</comment>
<evidence type="ECO:0000256" key="2">
    <source>
        <dbReference type="ARBA" id="ARBA00022676"/>
    </source>
</evidence>
<evidence type="ECO:0000256" key="3">
    <source>
        <dbReference type="ARBA" id="ARBA00022679"/>
    </source>
</evidence>
<evidence type="ECO:0000259" key="4">
    <source>
        <dbReference type="Pfam" id="PF00535"/>
    </source>
</evidence>
<dbReference type="PANTHER" id="PTHR43630">
    <property type="entry name" value="POLY-BETA-1,6-N-ACETYL-D-GLUCOSAMINE SYNTHASE"/>
    <property type="match status" value="1"/>
</dbReference>
<gene>
    <name evidence="5" type="ORF">CE561_02365</name>
</gene>
<dbReference type="InterPro" id="IPR001173">
    <property type="entry name" value="Glyco_trans_2-like"/>
</dbReference>
<keyword evidence="3" id="KW-0808">Transferase</keyword>
<dbReference type="RefSeq" id="WP_094043754.1">
    <property type="nucleotide sequence ID" value="NZ_NKHD01000006.1"/>
</dbReference>
<dbReference type="EMBL" id="NKHD01000006">
    <property type="protein sequence ID" value="OXT09015.1"/>
    <property type="molecule type" value="Genomic_DNA"/>
</dbReference>
<dbReference type="CDD" id="cd00761">
    <property type="entry name" value="Glyco_tranf_GTA_type"/>
    <property type="match status" value="1"/>
</dbReference>
<dbReference type="Proteomes" id="UP000215301">
    <property type="component" value="Unassembled WGS sequence"/>
</dbReference>
<accession>A0A231VL65</accession>
<sequence>MIISIFLLLGIISGLILFKNVRLSLENQPLQRQYKVSVIIPARNEEKNLPYILESLKKQTYLPYEVIVVDDFSLDKTAEIAKSYGVKVLNNTESPEGWTGKTSF</sequence>
<dbReference type="Pfam" id="PF00535">
    <property type="entry name" value="Glycos_transf_2"/>
    <property type="match status" value="1"/>
</dbReference>
<dbReference type="GO" id="GO:0016757">
    <property type="term" value="F:glycosyltransferase activity"/>
    <property type="evidence" value="ECO:0007669"/>
    <property type="project" value="UniProtKB-KW"/>
</dbReference>
<reference evidence="5 6" key="1">
    <citation type="submission" date="2017-06" db="EMBL/GenBank/DDBJ databases">
        <title>Isolation and characterization of a thermophilic and butanogenic Thermoanaerobacterium thermosaccharolyticum M5 capable of efficient degradation of hemicellulose.</title>
        <authorList>
            <person name="Xin F."/>
            <person name="Jiang Y."/>
        </authorList>
    </citation>
    <scope>NUCLEOTIDE SEQUENCE [LARGE SCALE GENOMIC DNA]</scope>
    <source>
        <strain evidence="5 6">M5</strain>
    </source>
</reference>
<name>A0A231VL65_THETR</name>
<proteinExistence type="inferred from homology"/>
<dbReference type="Gene3D" id="3.90.550.10">
    <property type="entry name" value="Spore Coat Polysaccharide Biosynthesis Protein SpsA, Chain A"/>
    <property type="match status" value="1"/>
</dbReference>
<dbReference type="InterPro" id="IPR029044">
    <property type="entry name" value="Nucleotide-diphossugar_trans"/>
</dbReference>
<evidence type="ECO:0000256" key="1">
    <source>
        <dbReference type="ARBA" id="ARBA00006739"/>
    </source>
</evidence>
<evidence type="ECO:0000313" key="5">
    <source>
        <dbReference type="EMBL" id="OXT09015.1"/>
    </source>
</evidence>